<gene>
    <name evidence="1" type="ORF">Cvel_21294</name>
</gene>
<accession>A0A0G4GCX3</accession>
<dbReference type="AlphaFoldDB" id="A0A0G4GCX3"/>
<reference evidence="1" key="1">
    <citation type="submission" date="2014-11" db="EMBL/GenBank/DDBJ databases">
        <authorList>
            <person name="Otto D Thomas"/>
            <person name="Naeem Raeece"/>
        </authorList>
    </citation>
    <scope>NUCLEOTIDE SEQUENCE</scope>
</reference>
<proteinExistence type="predicted"/>
<dbReference type="VEuPathDB" id="CryptoDB:Cvel_21294"/>
<organism evidence="1">
    <name type="scientific">Chromera velia CCMP2878</name>
    <dbReference type="NCBI Taxonomy" id="1169474"/>
    <lineage>
        <taxon>Eukaryota</taxon>
        <taxon>Sar</taxon>
        <taxon>Alveolata</taxon>
        <taxon>Colpodellida</taxon>
        <taxon>Chromeraceae</taxon>
        <taxon>Chromera</taxon>
    </lineage>
</organism>
<protein>
    <submittedName>
        <fullName evidence="1">Uncharacterized protein</fullName>
    </submittedName>
</protein>
<dbReference type="EMBL" id="CDMZ01001085">
    <property type="protein sequence ID" value="CEM26999.1"/>
    <property type="molecule type" value="Genomic_DNA"/>
</dbReference>
<sequence>MEQRDVPGGVTRLTEGIHVYHSINEKFGNADLLLHIYPELCIVIVERGSHVQGSVSHTILCVLDQICSIVEQHFHHLGRAPEGCIEDKRAGAIRQFHADVEVGFARDEELCHLPVVYSRHACGDGKYCIEERCSTMIAASGTFIHFDTVVEKDLCGTCFSVPGSTVECCVLFLVLGIRIVAVGEKEVHKLVVALFCYNEKRLCLLVSLFVLLCTSGEEKILYRGLSNQISVLESRDAGGTSDIHIRSILNKEGHCFLVLRQDSFHQYTSFGLNTAGCLCIDKVIQPCTNFLKNEKVVISFCPPPFHQQFECVVEAVRANEGHRPPRALNTFLQRIKRREAQRNSTVLMERYEGYVPIHMNEMLQFCLEKNVSALDQLPEARESRITRSYSQQRVRLRSSARQLMGDLRKLVTLVANHLSDLSHGANHS</sequence>
<name>A0A0G4GCX3_9ALVE</name>
<evidence type="ECO:0000313" key="1">
    <source>
        <dbReference type="EMBL" id="CEM26999.1"/>
    </source>
</evidence>